<dbReference type="Proteomes" id="UP001244011">
    <property type="component" value="Unassembled WGS sequence"/>
</dbReference>
<evidence type="ECO:0000313" key="3">
    <source>
        <dbReference type="EMBL" id="KAK1772110.1"/>
    </source>
</evidence>
<dbReference type="PANTHER" id="PTHR35174">
    <property type="entry name" value="BLL7171 PROTEIN-RELATED"/>
    <property type="match status" value="1"/>
</dbReference>
<dbReference type="Gene3D" id="3.30.70.1060">
    <property type="entry name" value="Dimeric alpha+beta barrel"/>
    <property type="match status" value="1"/>
</dbReference>
<evidence type="ECO:0000256" key="1">
    <source>
        <dbReference type="SAM" id="MobiDB-lite"/>
    </source>
</evidence>
<dbReference type="RefSeq" id="XP_060288323.1">
    <property type="nucleotide sequence ID" value="XM_060426362.1"/>
</dbReference>
<accession>A0AAJ0FTF9</accession>
<name>A0AAJ0FTF9_9PEZI</name>
<proteinExistence type="predicted"/>
<feature type="domain" description="YCII-related" evidence="2">
    <location>
        <begin position="6"/>
        <end position="112"/>
    </location>
</feature>
<protein>
    <recommendedName>
        <fullName evidence="2">YCII-related domain-containing protein</fullName>
    </recommendedName>
</protein>
<reference evidence="3" key="1">
    <citation type="submission" date="2023-06" db="EMBL/GenBank/DDBJ databases">
        <title>Genome-scale phylogeny and comparative genomics of the fungal order Sordariales.</title>
        <authorList>
            <consortium name="Lawrence Berkeley National Laboratory"/>
            <person name="Hensen N."/>
            <person name="Bonometti L."/>
            <person name="Westerberg I."/>
            <person name="Brannstrom I.O."/>
            <person name="Guillou S."/>
            <person name="Cros-Aarteil S."/>
            <person name="Calhoun S."/>
            <person name="Haridas S."/>
            <person name="Kuo A."/>
            <person name="Mondo S."/>
            <person name="Pangilinan J."/>
            <person name="Riley R."/>
            <person name="Labutti K."/>
            <person name="Andreopoulos B."/>
            <person name="Lipzen A."/>
            <person name="Chen C."/>
            <person name="Yanf M."/>
            <person name="Daum C."/>
            <person name="Ng V."/>
            <person name="Clum A."/>
            <person name="Steindorff A."/>
            <person name="Ohm R."/>
            <person name="Martin F."/>
            <person name="Silar P."/>
            <person name="Natvig D."/>
            <person name="Lalanne C."/>
            <person name="Gautier V."/>
            <person name="Ament-Velasquez S.L."/>
            <person name="Kruys A."/>
            <person name="Hutchinson M.I."/>
            <person name="Powell A.J."/>
            <person name="Barry K."/>
            <person name="Miller A.N."/>
            <person name="Grigoriev I.V."/>
            <person name="Debuchy R."/>
            <person name="Gladieux P."/>
            <person name="Thoren M.H."/>
            <person name="Johannesson H."/>
        </authorList>
    </citation>
    <scope>NUCLEOTIDE SEQUENCE</scope>
    <source>
        <strain evidence="3">8032-3</strain>
    </source>
</reference>
<dbReference type="GeneID" id="85309549"/>
<comment type="caution">
    <text evidence="3">The sequence shown here is derived from an EMBL/GenBank/DDBJ whole genome shotgun (WGS) entry which is preliminary data.</text>
</comment>
<dbReference type="AlphaFoldDB" id="A0AAJ0FTF9"/>
<sequence>MPKFALFVRANRDAESGVPPTTAAMQEMLTFNESLVKAGILVAGEGLLPSSRGTRVSFTTSGDTSVAPGPFEVETLVSGFWVIKAANLDEATGWARKVPFKDDRCSIEVRQVAGEDDFGDQMPDELKAKEGDLRKQTEGTGGGSSLNWSQHWLRIP</sequence>
<evidence type="ECO:0000259" key="2">
    <source>
        <dbReference type="Pfam" id="PF03795"/>
    </source>
</evidence>
<dbReference type="EMBL" id="MU838997">
    <property type="protein sequence ID" value="KAK1772110.1"/>
    <property type="molecule type" value="Genomic_DNA"/>
</dbReference>
<dbReference type="SUPFAM" id="SSF54909">
    <property type="entry name" value="Dimeric alpha+beta barrel"/>
    <property type="match status" value="1"/>
</dbReference>
<dbReference type="Pfam" id="PF03795">
    <property type="entry name" value="YCII"/>
    <property type="match status" value="1"/>
</dbReference>
<keyword evidence="4" id="KW-1185">Reference proteome</keyword>
<organism evidence="3 4">
    <name type="scientific">Phialemonium atrogriseum</name>
    <dbReference type="NCBI Taxonomy" id="1093897"/>
    <lineage>
        <taxon>Eukaryota</taxon>
        <taxon>Fungi</taxon>
        <taxon>Dikarya</taxon>
        <taxon>Ascomycota</taxon>
        <taxon>Pezizomycotina</taxon>
        <taxon>Sordariomycetes</taxon>
        <taxon>Sordariomycetidae</taxon>
        <taxon>Cephalothecales</taxon>
        <taxon>Cephalothecaceae</taxon>
        <taxon>Phialemonium</taxon>
    </lineage>
</organism>
<evidence type="ECO:0000313" key="4">
    <source>
        <dbReference type="Proteomes" id="UP001244011"/>
    </source>
</evidence>
<dbReference type="InterPro" id="IPR011008">
    <property type="entry name" value="Dimeric_a/b-barrel"/>
</dbReference>
<gene>
    <name evidence="3" type="ORF">QBC33DRAFT_520323</name>
</gene>
<feature type="region of interest" description="Disordered" evidence="1">
    <location>
        <begin position="129"/>
        <end position="148"/>
    </location>
</feature>
<dbReference type="InterPro" id="IPR005545">
    <property type="entry name" value="YCII"/>
</dbReference>